<dbReference type="PROSITE" id="PS50109">
    <property type="entry name" value="HIS_KIN"/>
    <property type="match status" value="1"/>
</dbReference>
<proteinExistence type="predicted"/>
<name>A0A9E2S887_9BACT</name>
<dbReference type="GO" id="GO:0000155">
    <property type="term" value="F:phosphorelay sensor kinase activity"/>
    <property type="evidence" value="ECO:0007669"/>
    <property type="project" value="InterPro"/>
</dbReference>
<feature type="coiled-coil region" evidence="7">
    <location>
        <begin position="127"/>
        <end position="161"/>
    </location>
</feature>
<dbReference type="FunFam" id="3.30.565.10:FF:000006">
    <property type="entry name" value="Sensor histidine kinase WalK"/>
    <property type="match status" value="1"/>
</dbReference>
<feature type="domain" description="Response regulatory" evidence="9">
    <location>
        <begin position="1"/>
        <end position="118"/>
    </location>
</feature>
<dbReference type="Proteomes" id="UP000812270">
    <property type="component" value="Unassembled WGS sequence"/>
</dbReference>
<dbReference type="EC" id="2.7.13.3" evidence="2"/>
<evidence type="ECO:0000259" key="9">
    <source>
        <dbReference type="PROSITE" id="PS50110"/>
    </source>
</evidence>
<dbReference type="SMART" id="SM00388">
    <property type="entry name" value="HisKA"/>
    <property type="match status" value="1"/>
</dbReference>
<dbReference type="PROSITE" id="PS50110">
    <property type="entry name" value="RESPONSE_REGULATORY"/>
    <property type="match status" value="1"/>
</dbReference>
<keyword evidence="4" id="KW-0808">Transferase</keyword>
<evidence type="ECO:0000256" key="6">
    <source>
        <dbReference type="PROSITE-ProRule" id="PRU00169"/>
    </source>
</evidence>
<evidence type="ECO:0000313" key="10">
    <source>
        <dbReference type="EMBL" id="MBV4355775.1"/>
    </source>
</evidence>
<reference evidence="10" key="1">
    <citation type="submission" date="2021-06" db="EMBL/GenBank/DDBJ databases">
        <authorList>
            <person name="Huq M.A."/>
        </authorList>
    </citation>
    <scope>NUCLEOTIDE SEQUENCE</scope>
    <source>
        <strain evidence="10">MAH-26</strain>
    </source>
</reference>
<dbReference type="Pfam" id="PF00512">
    <property type="entry name" value="HisKA"/>
    <property type="match status" value="1"/>
</dbReference>
<feature type="modified residue" description="4-aspartylphosphate" evidence="6">
    <location>
        <position position="50"/>
    </location>
</feature>
<dbReference type="CDD" id="cd00082">
    <property type="entry name" value="HisKA"/>
    <property type="match status" value="1"/>
</dbReference>
<dbReference type="InterPro" id="IPR005467">
    <property type="entry name" value="His_kinase_dom"/>
</dbReference>
<feature type="domain" description="Histidine kinase" evidence="8">
    <location>
        <begin position="297"/>
        <end position="521"/>
    </location>
</feature>
<dbReference type="GO" id="GO:0030295">
    <property type="term" value="F:protein kinase activator activity"/>
    <property type="evidence" value="ECO:0007669"/>
    <property type="project" value="TreeGrafter"/>
</dbReference>
<dbReference type="SMART" id="SM00448">
    <property type="entry name" value="REC"/>
    <property type="match status" value="1"/>
</dbReference>
<keyword evidence="11" id="KW-1185">Reference proteome</keyword>
<comment type="catalytic activity">
    <reaction evidence="1">
        <text>ATP + protein L-histidine = ADP + protein N-phospho-L-histidine.</text>
        <dbReference type="EC" id="2.7.13.3"/>
    </reaction>
</comment>
<dbReference type="EMBL" id="JAHSPG010000001">
    <property type="protein sequence ID" value="MBV4355775.1"/>
    <property type="molecule type" value="Genomic_DNA"/>
</dbReference>
<dbReference type="InterPro" id="IPR001789">
    <property type="entry name" value="Sig_transdc_resp-reg_receiver"/>
</dbReference>
<dbReference type="InterPro" id="IPR003594">
    <property type="entry name" value="HATPase_dom"/>
</dbReference>
<accession>A0A9E2S887</accession>
<dbReference type="AlphaFoldDB" id="A0A9E2S887"/>
<sequence>MILIVDDRQENLFSLKKILSLNQFEVDTAESGEEALKKILKNKYELIILDVQMPGMDGFEVAETIKGYSKSRDIPIIFLSAVNTEKKFVTKGYTSGGIDYIAKPFDPDILMLKVKTFYKLQTQTNELNAAQRTLKEEIEYRKQAENNLSQSVDELRSILESIPHIAFTTTAEGKIEFINQKWYLYSYTKEISPETLPGELTLDQCIQKTIDSKRQNSFELSIKALHDTEYRYHTLTMTPVKKNDVITKWVCILTDIHEQKMATQLLEQRVIERTEQLRKINSALETSNHELQQFAYIASHDLKEPLRKIQFFSDLVRTRYLENGSEASSYMNRIILSSERMKNLITDVLEYSKLSIGAGFEKTNLNEIIQDILSDMELLITEKKAVIHVDQIPDIEANAAQMRQVFQNILSNALKFSKKDVVPEVNVHAHIENSYEHDGYSTSNVAVCKIEISDNGIGFNEAYLDKIFTIFQRLNSKEEYEGTGIGLAIVKKIIETHNGSITARSAEGKGSCFIIKLPLMQNTAIQSFATSH</sequence>
<evidence type="ECO:0000313" key="11">
    <source>
        <dbReference type="Proteomes" id="UP000812270"/>
    </source>
</evidence>
<keyword evidence="5" id="KW-0418">Kinase</keyword>
<dbReference type="GO" id="GO:0000156">
    <property type="term" value="F:phosphorelay response regulator activity"/>
    <property type="evidence" value="ECO:0007669"/>
    <property type="project" value="TreeGrafter"/>
</dbReference>
<evidence type="ECO:0000256" key="2">
    <source>
        <dbReference type="ARBA" id="ARBA00012438"/>
    </source>
</evidence>
<dbReference type="Pfam" id="PF00072">
    <property type="entry name" value="Response_reg"/>
    <property type="match status" value="1"/>
</dbReference>
<dbReference type="RefSeq" id="WP_217789320.1">
    <property type="nucleotide sequence ID" value="NZ_JAHSPG010000001.1"/>
</dbReference>
<comment type="caution">
    <text evidence="10">The sequence shown here is derived from an EMBL/GenBank/DDBJ whole genome shotgun (WGS) entry which is preliminary data.</text>
</comment>
<dbReference type="InterPro" id="IPR050351">
    <property type="entry name" value="BphY/WalK/GraS-like"/>
</dbReference>
<dbReference type="InterPro" id="IPR003661">
    <property type="entry name" value="HisK_dim/P_dom"/>
</dbReference>
<evidence type="ECO:0000256" key="7">
    <source>
        <dbReference type="SAM" id="Coils"/>
    </source>
</evidence>
<keyword evidence="3 6" id="KW-0597">Phosphoprotein</keyword>
<dbReference type="PANTHER" id="PTHR42878:SF15">
    <property type="entry name" value="BACTERIOPHYTOCHROME"/>
    <property type="match status" value="1"/>
</dbReference>
<dbReference type="GO" id="GO:0007234">
    <property type="term" value="P:osmosensory signaling via phosphorelay pathway"/>
    <property type="evidence" value="ECO:0007669"/>
    <property type="project" value="TreeGrafter"/>
</dbReference>
<evidence type="ECO:0000259" key="8">
    <source>
        <dbReference type="PROSITE" id="PS50109"/>
    </source>
</evidence>
<dbReference type="Pfam" id="PF02518">
    <property type="entry name" value="HATPase_c"/>
    <property type="match status" value="1"/>
</dbReference>
<evidence type="ECO:0000256" key="5">
    <source>
        <dbReference type="ARBA" id="ARBA00022777"/>
    </source>
</evidence>
<evidence type="ECO:0000256" key="3">
    <source>
        <dbReference type="ARBA" id="ARBA00022553"/>
    </source>
</evidence>
<keyword evidence="7" id="KW-0175">Coiled coil</keyword>
<organism evidence="10 11">
    <name type="scientific">Pinibacter aurantiacus</name>
    <dbReference type="NCBI Taxonomy" id="2851599"/>
    <lineage>
        <taxon>Bacteria</taxon>
        <taxon>Pseudomonadati</taxon>
        <taxon>Bacteroidota</taxon>
        <taxon>Chitinophagia</taxon>
        <taxon>Chitinophagales</taxon>
        <taxon>Chitinophagaceae</taxon>
        <taxon>Pinibacter</taxon>
    </lineage>
</organism>
<dbReference type="PANTHER" id="PTHR42878">
    <property type="entry name" value="TWO-COMPONENT HISTIDINE KINASE"/>
    <property type="match status" value="1"/>
</dbReference>
<protein>
    <recommendedName>
        <fullName evidence="2">histidine kinase</fullName>
        <ecNumber evidence="2">2.7.13.3</ecNumber>
    </recommendedName>
</protein>
<dbReference type="SMART" id="SM00387">
    <property type="entry name" value="HATPase_c"/>
    <property type="match status" value="1"/>
</dbReference>
<evidence type="ECO:0000256" key="1">
    <source>
        <dbReference type="ARBA" id="ARBA00000085"/>
    </source>
</evidence>
<gene>
    <name evidence="10" type="ORF">KTO63_01355</name>
</gene>
<evidence type="ECO:0000256" key="4">
    <source>
        <dbReference type="ARBA" id="ARBA00022679"/>
    </source>
</evidence>